<evidence type="ECO:0000259" key="1">
    <source>
        <dbReference type="PROSITE" id="PS50879"/>
    </source>
</evidence>
<dbReference type="RefSeq" id="WP_161869251.1">
    <property type="nucleotide sequence ID" value="NZ_JAQFAM010000003.1"/>
</dbReference>
<dbReference type="SUPFAM" id="SSF53098">
    <property type="entry name" value="Ribonuclease H-like"/>
    <property type="match status" value="1"/>
</dbReference>
<proteinExistence type="predicted"/>
<dbReference type="PROSITE" id="PS50879">
    <property type="entry name" value="RNASE_H_1"/>
    <property type="match status" value="1"/>
</dbReference>
<reference evidence="2" key="2">
    <citation type="submission" date="2024-02" db="EMBL/GenBank/DDBJ databases">
        <title>The Genome Sequence of Enterococcus diestrammenae JM9A.</title>
        <authorList>
            <person name="Earl A."/>
            <person name="Manson A."/>
            <person name="Gilmore M."/>
            <person name="Sanders J."/>
            <person name="Shea T."/>
            <person name="Howe W."/>
            <person name="Livny J."/>
            <person name="Cuomo C."/>
            <person name="Neafsey D."/>
            <person name="Birren B."/>
        </authorList>
    </citation>
    <scope>NUCLEOTIDE SEQUENCE</scope>
    <source>
        <strain evidence="2">JM9A</strain>
    </source>
</reference>
<dbReference type="InterPro" id="IPR012337">
    <property type="entry name" value="RNaseH-like_sf"/>
</dbReference>
<name>A0ABV0F4I3_9ENTE</name>
<accession>A0ABV0F4I3</accession>
<feature type="domain" description="RNase H type-1" evidence="1">
    <location>
        <begin position="1"/>
        <end position="130"/>
    </location>
</feature>
<reference evidence="2" key="1">
    <citation type="submission" date="2016-06" db="EMBL/GenBank/DDBJ databases">
        <authorList>
            <person name="Van Tyne D."/>
        </authorList>
    </citation>
    <scope>NUCLEOTIDE SEQUENCE</scope>
    <source>
        <strain evidence="2">JM9A</strain>
    </source>
</reference>
<evidence type="ECO:0000313" key="2">
    <source>
        <dbReference type="EMBL" id="MEO1781962.1"/>
    </source>
</evidence>
<dbReference type="CDD" id="cd09279">
    <property type="entry name" value="RNase_HI_like"/>
    <property type="match status" value="1"/>
</dbReference>
<sequence>MIKAFIDASTKGNPGPSGGGILLVPTDSPQEQYHFSLKGQLTNHEAEFAVFLHLLHLLIEKQQTAETVLVYSDSKVLVSTVDHNTTKNPLFLPWLTAIQDLLPHFQLLILQWLPESQNKGADHLARQGLAKALKLQNRRK</sequence>
<evidence type="ECO:0000313" key="3">
    <source>
        <dbReference type="Proteomes" id="UP001429357"/>
    </source>
</evidence>
<dbReference type="Proteomes" id="UP001429357">
    <property type="component" value="Unassembled WGS sequence"/>
</dbReference>
<organism evidence="2 3">
    <name type="scientific">Enterococcus diestrammenae</name>
    <dbReference type="NCBI Taxonomy" id="1155073"/>
    <lineage>
        <taxon>Bacteria</taxon>
        <taxon>Bacillati</taxon>
        <taxon>Bacillota</taxon>
        <taxon>Bacilli</taxon>
        <taxon>Lactobacillales</taxon>
        <taxon>Enterococcaceae</taxon>
        <taxon>Enterococcus</taxon>
    </lineage>
</organism>
<dbReference type="EMBL" id="MAEI02000001">
    <property type="protein sequence ID" value="MEO1781962.1"/>
    <property type="molecule type" value="Genomic_DNA"/>
</dbReference>
<keyword evidence="3" id="KW-1185">Reference proteome</keyword>
<comment type="caution">
    <text evidence="2">The sequence shown here is derived from an EMBL/GenBank/DDBJ whole genome shotgun (WGS) entry which is preliminary data.</text>
</comment>
<dbReference type="Pfam" id="PF13456">
    <property type="entry name" value="RVT_3"/>
    <property type="match status" value="1"/>
</dbReference>
<dbReference type="InterPro" id="IPR002156">
    <property type="entry name" value="RNaseH_domain"/>
</dbReference>
<protein>
    <submittedName>
        <fullName evidence="2">Ribonuclease HI</fullName>
    </submittedName>
</protein>
<gene>
    <name evidence="2" type="ORF">BAU18_001555</name>
</gene>
<dbReference type="InterPro" id="IPR036397">
    <property type="entry name" value="RNaseH_sf"/>
</dbReference>
<dbReference type="Gene3D" id="3.30.420.10">
    <property type="entry name" value="Ribonuclease H-like superfamily/Ribonuclease H"/>
    <property type="match status" value="1"/>
</dbReference>